<keyword evidence="6" id="KW-1185">Reference proteome</keyword>
<dbReference type="SUPFAM" id="SSF48366">
    <property type="entry name" value="Ras GEF"/>
    <property type="match status" value="1"/>
</dbReference>
<dbReference type="PROSITE" id="PS50009">
    <property type="entry name" value="RASGEF_CAT"/>
    <property type="match status" value="1"/>
</dbReference>
<dbReference type="InterPro" id="IPR023578">
    <property type="entry name" value="Ras_GEF_dom_sf"/>
</dbReference>
<evidence type="ECO:0000256" key="1">
    <source>
        <dbReference type="ARBA" id="ARBA00022658"/>
    </source>
</evidence>
<evidence type="ECO:0000256" key="3">
    <source>
        <dbReference type="SAM" id="SignalP"/>
    </source>
</evidence>
<dbReference type="GO" id="GO:0007265">
    <property type="term" value="P:Ras protein signal transduction"/>
    <property type="evidence" value="ECO:0007669"/>
    <property type="project" value="TreeGrafter"/>
</dbReference>
<keyword evidence="1 2" id="KW-0344">Guanine-nucleotide releasing factor</keyword>
<evidence type="ECO:0000259" key="4">
    <source>
        <dbReference type="PROSITE" id="PS50009"/>
    </source>
</evidence>
<proteinExistence type="predicted"/>
<sequence length="242" mass="27254">MSVHRLQVTSWVTWLILMAGSMDEKRQVFSYLVHATRCCWNMGNYNSVMEFLAGLRSRKVLKIWQLMDQSDVETLRRLKDAMAHHESSSTYRRMVNRAHNIPGCRVVPFFGVFLKELCQVLDGATSLISLQPHANPQADPVEFVTDYNGREHFLQQAGKSGLSSGEKEATVSSILHTIRSCSQNLEAEEREKGAAEGAAAHRSCLKDKKQNQFAVEGFSDSEEDVAELAKEAEFQGVEETQK</sequence>
<dbReference type="AlphaFoldDB" id="A0A9D3SYY9"/>
<feature type="domain" description="Ras-GEF" evidence="4">
    <location>
        <begin position="1"/>
        <end position="188"/>
    </location>
</feature>
<dbReference type="PANTHER" id="PTHR23113">
    <property type="entry name" value="GUANINE NUCLEOTIDE EXCHANGE FACTOR"/>
    <property type="match status" value="1"/>
</dbReference>
<organism evidence="5 6">
    <name type="scientific">Megalops atlanticus</name>
    <name type="common">Tarpon</name>
    <name type="synonym">Clupea gigantea</name>
    <dbReference type="NCBI Taxonomy" id="7932"/>
    <lineage>
        <taxon>Eukaryota</taxon>
        <taxon>Metazoa</taxon>
        <taxon>Chordata</taxon>
        <taxon>Craniata</taxon>
        <taxon>Vertebrata</taxon>
        <taxon>Euteleostomi</taxon>
        <taxon>Actinopterygii</taxon>
        <taxon>Neopterygii</taxon>
        <taxon>Teleostei</taxon>
        <taxon>Elopiformes</taxon>
        <taxon>Megalopidae</taxon>
        <taxon>Megalops</taxon>
    </lineage>
</organism>
<dbReference type="EMBL" id="JAFDVH010000016">
    <property type="protein sequence ID" value="KAG7462451.1"/>
    <property type="molecule type" value="Genomic_DNA"/>
</dbReference>
<dbReference type="InterPro" id="IPR008937">
    <property type="entry name" value="Ras-like_GEF"/>
</dbReference>
<dbReference type="Pfam" id="PF00617">
    <property type="entry name" value="RasGEF"/>
    <property type="match status" value="1"/>
</dbReference>
<evidence type="ECO:0000256" key="2">
    <source>
        <dbReference type="PROSITE-ProRule" id="PRU00168"/>
    </source>
</evidence>
<dbReference type="GO" id="GO:0005886">
    <property type="term" value="C:plasma membrane"/>
    <property type="evidence" value="ECO:0007669"/>
    <property type="project" value="TreeGrafter"/>
</dbReference>
<name>A0A9D3SYY9_MEGAT</name>
<feature type="chain" id="PRO_5039282613" description="Ras-GEF domain-containing protein" evidence="3">
    <location>
        <begin position="22"/>
        <end position="242"/>
    </location>
</feature>
<dbReference type="InterPro" id="IPR001895">
    <property type="entry name" value="RASGEF_cat_dom"/>
</dbReference>
<dbReference type="OrthoDB" id="10068636at2759"/>
<gene>
    <name evidence="5" type="ORF">MATL_G00184990</name>
</gene>
<dbReference type="PANTHER" id="PTHR23113:SF368">
    <property type="entry name" value="CELL DIVISION CONTROL PROTEIN 25"/>
    <property type="match status" value="1"/>
</dbReference>
<feature type="non-terminal residue" evidence="5">
    <location>
        <position position="1"/>
    </location>
</feature>
<reference evidence="5" key="1">
    <citation type="submission" date="2021-01" db="EMBL/GenBank/DDBJ databases">
        <authorList>
            <person name="Zahm M."/>
            <person name="Roques C."/>
            <person name="Cabau C."/>
            <person name="Klopp C."/>
            <person name="Donnadieu C."/>
            <person name="Jouanno E."/>
            <person name="Lampietro C."/>
            <person name="Louis A."/>
            <person name="Herpin A."/>
            <person name="Echchiki A."/>
            <person name="Berthelot C."/>
            <person name="Parey E."/>
            <person name="Roest-Crollius H."/>
            <person name="Braasch I."/>
            <person name="Postlethwait J."/>
            <person name="Bobe J."/>
            <person name="Montfort J."/>
            <person name="Bouchez O."/>
            <person name="Begum T."/>
            <person name="Mejri S."/>
            <person name="Adams A."/>
            <person name="Chen W.-J."/>
            <person name="Guiguen Y."/>
        </authorList>
    </citation>
    <scope>NUCLEOTIDE SEQUENCE</scope>
    <source>
        <strain evidence="5">YG-15Mar2019-1</strain>
        <tissue evidence="5">Brain</tissue>
    </source>
</reference>
<protein>
    <recommendedName>
        <fullName evidence="4">Ras-GEF domain-containing protein</fullName>
    </recommendedName>
</protein>
<keyword evidence="3" id="KW-0732">Signal</keyword>
<dbReference type="Gene3D" id="1.10.840.10">
    <property type="entry name" value="Ras guanine-nucleotide exchange factors catalytic domain"/>
    <property type="match status" value="1"/>
</dbReference>
<dbReference type="Proteomes" id="UP001046870">
    <property type="component" value="Chromosome 16"/>
</dbReference>
<dbReference type="GO" id="GO:0005085">
    <property type="term" value="F:guanyl-nucleotide exchange factor activity"/>
    <property type="evidence" value="ECO:0007669"/>
    <property type="project" value="UniProtKB-KW"/>
</dbReference>
<evidence type="ECO:0000313" key="6">
    <source>
        <dbReference type="Proteomes" id="UP001046870"/>
    </source>
</evidence>
<evidence type="ECO:0000313" key="5">
    <source>
        <dbReference type="EMBL" id="KAG7462451.1"/>
    </source>
</evidence>
<comment type="caution">
    <text evidence="5">The sequence shown here is derived from an EMBL/GenBank/DDBJ whole genome shotgun (WGS) entry which is preliminary data.</text>
</comment>
<accession>A0A9D3SYY9</accession>
<dbReference type="InterPro" id="IPR036964">
    <property type="entry name" value="RASGEF_cat_dom_sf"/>
</dbReference>
<feature type="signal peptide" evidence="3">
    <location>
        <begin position="1"/>
        <end position="21"/>
    </location>
</feature>